<keyword evidence="1" id="KW-0862">Zinc</keyword>
<dbReference type="Pfam" id="PF10551">
    <property type="entry name" value="MULE"/>
    <property type="match status" value="1"/>
</dbReference>
<keyword evidence="1" id="KW-0863">Zinc-finger</keyword>
<dbReference type="OMA" id="KHRINTH"/>
<gene>
    <name evidence="4" type="ORF">CHGG_00358</name>
</gene>
<feature type="region of interest" description="Disordered" evidence="2">
    <location>
        <begin position="494"/>
        <end position="516"/>
    </location>
</feature>
<sequence length="516" mass="57505">MDFSASYGSLKEAEAGLKAQAHALGFDLAVKERFPRGAAAEEVTRVNYRCAKGRSHAPKNDEVIHTTKGRKTSSQMTACGYKINLKLTDWRAGTRPSQIMANLREAGDAVEFSYQDLANLLHACRREELNGRTPIQWLYEALRKSFSIAAVFINAEKEEQYTWALQALREFLTEEDLPLPKLIVTDRELALINALKRHEAFTLVPRLLCRWHVNMNVLAKELLVDAWVNKILHFGNRTTSIVESLHAGMKRFISSAGGDLATVFRKLKAYWRNQAADIALARNQAMNKVPFGLSDLLYGDVKSAVVPHALRACEKEVAAIEKQPRAGRWDLGPPEPCTCSITTSHGLPCRHALFLCLRNSEPLSIAQFDPYWRWDRTAIPSLSASPSRAQRPLDPAVVRGKGRPRGLVATDKSTKRLPSAHEITEAEERREALPPPSTAPARLNKPAVPADDPYEAGTAMPRRSGQWMARLESVDDQEAEFDLIPTNFEGKFDEKVAEAEATARQATQDAQESTAF</sequence>
<dbReference type="PANTHER" id="PTHR31569">
    <property type="entry name" value="SWIM-TYPE DOMAIN-CONTAINING PROTEIN"/>
    <property type="match status" value="1"/>
</dbReference>
<name>Q2HHE6_CHAGB</name>
<dbReference type="GO" id="GO:0008270">
    <property type="term" value="F:zinc ion binding"/>
    <property type="evidence" value="ECO:0007669"/>
    <property type="project" value="UniProtKB-KW"/>
</dbReference>
<dbReference type="InParanoid" id="Q2HHE6"/>
<dbReference type="EMBL" id="CH408029">
    <property type="protein sequence ID" value="EAQ92123.1"/>
    <property type="molecule type" value="Genomic_DNA"/>
</dbReference>
<dbReference type="InterPro" id="IPR018289">
    <property type="entry name" value="MULE_transposase_dom"/>
</dbReference>
<dbReference type="GeneID" id="4387779"/>
<dbReference type="eggNOG" id="ENOG502QQB8">
    <property type="taxonomic scope" value="Eukaryota"/>
</dbReference>
<feature type="compositionally biased region" description="Basic and acidic residues" evidence="2">
    <location>
        <begin position="422"/>
        <end position="432"/>
    </location>
</feature>
<organism evidence="4 5">
    <name type="scientific">Chaetomium globosum (strain ATCC 6205 / CBS 148.51 / DSM 1962 / NBRC 6347 / NRRL 1970)</name>
    <name type="common">Soil fungus</name>
    <dbReference type="NCBI Taxonomy" id="306901"/>
    <lineage>
        <taxon>Eukaryota</taxon>
        <taxon>Fungi</taxon>
        <taxon>Dikarya</taxon>
        <taxon>Ascomycota</taxon>
        <taxon>Pezizomycotina</taxon>
        <taxon>Sordariomycetes</taxon>
        <taxon>Sordariomycetidae</taxon>
        <taxon>Sordariales</taxon>
        <taxon>Chaetomiaceae</taxon>
        <taxon>Chaetomium</taxon>
    </lineage>
</organism>
<feature type="domain" description="SWIM-type" evidence="3">
    <location>
        <begin position="315"/>
        <end position="360"/>
    </location>
</feature>
<evidence type="ECO:0000256" key="1">
    <source>
        <dbReference type="PROSITE-ProRule" id="PRU00325"/>
    </source>
</evidence>
<dbReference type="PROSITE" id="PS50966">
    <property type="entry name" value="ZF_SWIM"/>
    <property type="match status" value="1"/>
</dbReference>
<evidence type="ECO:0000313" key="5">
    <source>
        <dbReference type="Proteomes" id="UP000001056"/>
    </source>
</evidence>
<feature type="compositionally biased region" description="Low complexity" evidence="2">
    <location>
        <begin position="499"/>
        <end position="516"/>
    </location>
</feature>
<dbReference type="HOGENOM" id="CLU_459265_0_0_1"/>
<protein>
    <recommendedName>
        <fullName evidence="3">SWIM-type domain-containing protein</fullName>
    </recommendedName>
</protein>
<dbReference type="PANTHER" id="PTHR31569:SF4">
    <property type="entry name" value="SWIM-TYPE DOMAIN-CONTAINING PROTEIN"/>
    <property type="match status" value="1"/>
</dbReference>
<evidence type="ECO:0000313" key="4">
    <source>
        <dbReference type="EMBL" id="EAQ92123.1"/>
    </source>
</evidence>
<accession>Q2HHE6</accession>
<dbReference type="AlphaFoldDB" id="Q2HHE6"/>
<dbReference type="VEuPathDB" id="FungiDB:CHGG_00358"/>
<proteinExistence type="predicted"/>
<dbReference type="RefSeq" id="XP_001219579.1">
    <property type="nucleotide sequence ID" value="XM_001219578.1"/>
</dbReference>
<evidence type="ECO:0000256" key="2">
    <source>
        <dbReference type="SAM" id="MobiDB-lite"/>
    </source>
</evidence>
<evidence type="ECO:0000259" key="3">
    <source>
        <dbReference type="PROSITE" id="PS50966"/>
    </source>
</evidence>
<dbReference type="OrthoDB" id="1421156at2759"/>
<dbReference type="InterPro" id="IPR052579">
    <property type="entry name" value="Zinc_finger_SWIM"/>
</dbReference>
<dbReference type="Proteomes" id="UP000001056">
    <property type="component" value="Unassembled WGS sequence"/>
</dbReference>
<keyword evidence="1" id="KW-0479">Metal-binding</keyword>
<keyword evidence="5" id="KW-1185">Reference proteome</keyword>
<feature type="region of interest" description="Disordered" evidence="2">
    <location>
        <begin position="383"/>
        <end position="462"/>
    </location>
</feature>
<dbReference type="InterPro" id="IPR007527">
    <property type="entry name" value="Znf_SWIM"/>
</dbReference>
<reference evidence="5" key="1">
    <citation type="journal article" date="2015" name="Genome Announc.">
        <title>Draft genome sequence of the cellulolytic fungus Chaetomium globosum.</title>
        <authorList>
            <person name="Cuomo C.A."/>
            <person name="Untereiner W.A."/>
            <person name="Ma L.-J."/>
            <person name="Grabherr M."/>
            <person name="Birren B.W."/>
        </authorList>
    </citation>
    <scope>NUCLEOTIDE SEQUENCE [LARGE SCALE GENOMIC DNA]</scope>
    <source>
        <strain evidence="5">ATCC 6205 / CBS 148.51 / DSM 1962 / NBRC 6347 / NRRL 1970</strain>
    </source>
</reference>